<protein>
    <submittedName>
        <fullName evidence="2">Uncharacterized protein</fullName>
    </submittedName>
</protein>
<feature type="transmembrane region" description="Helical" evidence="1">
    <location>
        <begin position="28"/>
        <end position="50"/>
    </location>
</feature>
<keyword evidence="1" id="KW-0472">Membrane</keyword>
<organism evidence="2 3">
    <name type="scientific">Alloprevotella tannerae ATCC 51259</name>
    <dbReference type="NCBI Taxonomy" id="626522"/>
    <lineage>
        <taxon>Bacteria</taxon>
        <taxon>Pseudomonadati</taxon>
        <taxon>Bacteroidota</taxon>
        <taxon>Bacteroidia</taxon>
        <taxon>Bacteroidales</taxon>
        <taxon>Prevotellaceae</taxon>
        <taxon>Alloprevotella</taxon>
    </lineage>
</organism>
<keyword evidence="1" id="KW-0812">Transmembrane</keyword>
<dbReference type="GeneID" id="84576854"/>
<keyword evidence="3" id="KW-1185">Reference proteome</keyword>
<reference evidence="2" key="1">
    <citation type="submission" date="2009-09" db="EMBL/GenBank/DDBJ databases">
        <authorList>
            <person name="Weinstock G."/>
            <person name="Sodergren E."/>
            <person name="Clifton S."/>
            <person name="Fulton L."/>
            <person name="Fulton B."/>
            <person name="Courtney L."/>
            <person name="Fronick C."/>
            <person name="Harrison M."/>
            <person name="Strong C."/>
            <person name="Farmer C."/>
            <person name="Delahaunty K."/>
            <person name="Markovic C."/>
            <person name="Hall O."/>
            <person name="Minx P."/>
            <person name="Tomlinson C."/>
            <person name="Mitreva M."/>
            <person name="Nelson J."/>
            <person name="Hou S."/>
            <person name="Wollam A."/>
            <person name="Pepin K.H."/>
            <person name="Johnson M."/>
            <person name="Bhonagiri V."/>
            <person name="Nash W.E."/>
            <person name="Warren W."/>
            <person name="Chinwalla A."/>
            <person name="Mardis E.R."/>
            <person name="Wilson R.K."/>
        </authorList>
    </citation>
    <scope>NUCLEOTIDE SEQUENCE [LARGE SCALE GENOMIC DNA]</scope>
    <source>
        <strain evidence="2">ATCC 51259</strain>
    </source>
</reference>
<comment type="caution">
    <text evidence="2">The sequence shown here is derived from an EMBL/GenBank/DDBJ whole genome shotgun (WGS) entry which is preliminary data.</text>
</comment>
<dbReference type="OrthoDB" id="9911209at2"/>
<dbReference type="Proteomes" id="UP000003460">
    <property type="component" value="Unassembled WGS sequence"/>
</dbReference>
<sequence>MKKVILALFVFPIVDVMFHTEKAKGLDAYTLCLAGLLFAFTFIVFLIYLWKGRNFGQHFASAGEEVRELDLMPARFAAIESEFGPITRKIAFSHYIDDIAANAFAFDESRTLLVFNRPIKYDDIERTDLEFSGEYCVKIWLHSDHGHYVAFSSSNGRAAKALKDELDRIFPAGKTA</sequence>
<proteinExistence type="predicted"/>
<name>C9LIP5_9BACT</name>
<keyword evidence="1" id="KW-1133">Transmembrane helix</keyword>
<dbReference type="STRING" id="626522.GCWU000325_02104"/>
<evidence type="ECO:0000313" key="3">
    <source>
        <dbReference type="Proteomes" id="UP000003460"/>
    </source>
</evidence>
<dbReference type="EMBL" id="ACIJ02000023">
    <property type="protein sequence ID" value="EEX70862.1"/>
    <property type="molecule type" value="Genomic_DNA"/>
</dbReference>
<evidence type="ECO:0000256" key="1">
    <source>
        <dbReference type="SAM" id="Phobius"/>
    </source>
</evidence>
<dbReference type="HOGENOM" id="CLU_1523824_0_0_10"/>
<dbReference type="eggNOG" id="ENOG5032Q1W">
    <property type="taxonomic scope" value="Bacteria"/>
</dbReference>
<gene>
    <name evidence="2" type="ORF">GCWU000325_02104</name>
</gene>
<dbReference type="RefSeq" id="WP_006255877.1">
    <property type="nucleotide sequence ID" value="NZ_GG700643.1"/>
</dbReference>
<dbReference type="AlphaFoldDB" id="C9LIP5"/>
<evidence type="ECO:0000313" key="2">
    <source>
        <dbReference type="EMBL" id="EEX70862.1"/>
    </source>
</evidence>
<accession>C9LIP5</accession>